<dbReference type="AlphaFoldDB" id="A0A0H4T1I8"/>
<reference evidence="8" key="1">
    <citation type="journal article" date="2015" name="ISME J.">
        <title>Aquifer environment selects for microbial species cohorts in sediment and groundwater.</title>
        <authorList>
            <person name="Hug L.A."/>
            <person name="Thomas B.C."/>
            <person name="Brown C.T."/>
            <person name="Frischkorn K.R."/>
            <person name="Williams K.H."/>
            <person name="Tringe S.G."/>
            <person name="Banfield J.F."/>
        </authorList>
    </citation>
    <scope>NUCLEOTIDE SEQUENCE</scope>
</reference>
<dbReference type="InterPro" id="IPR019928">
    <property type="entry name" value="Ribosomal_uL3_arc"/>
</dbReference>
<dbReference type="PANTHER" id="PTHR11363:SF5">
    <property type="entry name" value="LARGE RIBOSOMAL SUBUNIT PROTEIN UL3"/>
    <property type="match status" value="1"/>
</dbReference>
<evidence type="ECO:0000256" key="5">
    <source>
        <dbReference type="ARBA" id="ARBA00023274"/>
    </source>
</evidence>
<dbReference type="SUPFAM" id="SSF50447">
    <property type="entry name" value="Translation proteins"/>
    <property type="match status" value="1"/>
</dbReference>
<evidence type="ECO:0000256" key="4">
    <source>
        <dbReference type="ARBA" id="ARBA00022980"/>
    </source>
</evidence>
<name>A0A0H4T1I8_9ARCH</name>
<dbReference type="NCBIfam" id="TIGR03626">
    <property type="entry name" value="L3_arch"/>
    <property type="match status" value="1"/>
</dbReference>
<organism evidence="8">
    <name type="scientific">uncultured thaumarchaeote Rifle_16ft_4_minimus_1872</name>
    <dbReference type="NCBI Taxonomy" id="1665209"/>
    <lineage>
        <taxon>Archaea</taxon>
        <taxon>Nitrososphaerota</taxon>
        <taxon>environmental samples</taxon>
    </lineage>
</organism>
<evidence type="ECO:0000256" key="1">
    <source>
        <dbReference type="ARBA" id="ARBA00006540"/>
    </source>
</evidence>
<dbReference type="PANTHER" id="PTHR11363">
    <property type="entry name" value="60S RIBOSOMAL PROTEIN L3-RELATED"/>
    <property type="match status" value="1"/>
</dbReference>
<dbReference type="GO" id="GO:0022625">
    <property type="term" value="C:cytosolic large ribosomal subunit"/>
    <property type="evidence" value="ECO:0007669"/>
    <property type="project" value="UniProtKB-UniRule"/>
</dbReference>
<evidence type="ECO:0000256" key="2">
    <source>
        <dbReference type="ARBA" id="ARBA00022730"/>
    </source>
</evidence>
<dbReference type="InterPro" id="IPR000597">
    <property type="entry name" value="Ribosomal_uL3"/>
</dbReference>
<dbReference type="NCBIfam" id="NF003261">
    <property type="entry name" value="PRK04231.1"/>
    <property type="match status" value="1"/>
</dbReference>
<dbReference type="PROSITE" id="PS00474">
    <property type="entry name" value="RIBOSOMAL_L3"/>
    <property type="match status" value="1"/>
</dbReference>
<dbReference type="Gene3D" id="2.40.30.10">
    <property type="entry name" value="Translation factors"/>
    <property type="match status" value="1"/>
</dbReference>
<comment type="similarity">
    <text evidence="1">Belongs to the universal ribosomal protein uL3 family.</text>
</comment>
<dbReference type="GO" id="GO:0019843">
    <property type="term" value="F:rRNA binding"/>
    <property type="evidence" value="ECO:0007669"/>
    <property type="project" value="UniProtKB-KW"/>
</dbReference>
<dbReference type="GO" id="GO:0003735">
    <property type="term" value="F:structural constituent of ribosome"/>
    <property type="evidence" value="ECO:0007669"/>
    <property type="project" value="UniProtKB-UniRule"/>
</dbReference>
<accession>A0A0H4T1I8</accession>
<dbReference type="Gene3D" id="3.30.1430.10">
    <property type="match status" value="1"/>
</dbReference>
<evidence type="ECO:0000256" key="3">
    <source>
        <dbReference type="ARBA" id="ARBA00022884"/>
    </source>
</evidence>
<protein>
    <recommendedName>
        <fullName evidence="6 7">50S ribosomal protein L3</fullName>
    </recommendedName>
</protein>
<keyword evidence="2" id="KW-0699">rRNA-binding</keyword>
<evidence type="ECO:0000256" key="7">
    <source>
        <dbReference type="NCBIfam" id="TIGR03626"/>
    </source>
</evidence>
<evidence type="ECO:0000313" key="8">
    <source>
        <dbReference type="EMBL" id="AKQ01451.1"/>
    </source>
</evidence>
<proteinExistence type="inferred from homology"/>
<dbReference type="EMBL" id="KT006966">
    <property type="protein sequence ID" value="AKQ01451.1"/>
    <property type="molecule type" value="Genomic_DNA"/>
</dbReference>
<dbReference type="InterPro" id="IPR009000">
    <property type="entry name" value="Transl_B-barrel_sf"/>
</dbReference>
<dbReference type="Pfam" id="PF00297">
    <property type="entry name" value="Ribosomal_L3"/>
    <property type="match status" value="1"/>
</dbReference>
<dbReference type="InterPro" id="IPR044892">
    <property type="entry name" value="Ribosomal_L3_dom_3_arc_sf"/>
</dbReference>
<keyword evidence="5" id="KW-0687">Ribonucleoprotein</keyword>
<keyword evidence="4 8" id="KW-0689">Ribosomal protein</keyword>
<dbReference type="GO" id="GO:0006412">
    <property type="term" value="P:translation"/>
    <property type="evidence" value="ECO:0007669"/>
    <property type="project" value="UniProtKB-UniRule"/>
</dbReference>
<evidence type="ECO:0000256" key="6">
    <source>
        <dbReference type="ARBA" id="ARBA00035457"/>
    </source>
</evidence>
<dbReference type="InterPro" id="IPR045077">
    <property type="entry name" value="L3_arc_euk"/>
</dbReference>
<gene>
    <name evidence="8" type="primary">rpl3p</name>
</gene>
<dbReference type="Gene3D" id="4.10.960.10">
    <property type="entry name" value="Ribosomal protein L3, domain 3"/>
    <property type="match status" value="1"/>
</dbReference>
<dbReference type="InterPro" id="IPR019926">
    <property type="entry name" value="Ribosomal_uL3_CS"/>
</dbReference>
<keyword evidence="3" id="KW-0694">RNA-binding</keyword>
<sequence length="334" mass="37004">MGHRKHSSPRRGSLAFIPRARRKRLIARVRTWPSTSSDKPTLLGVPTFKAGSIHVITLDDREKTPNFGKPLFNASTVLATVPITIIGFRAYSRGYDGMQPFTDVFVENLPKELERKFKMNTKDSEKKVKHVIDNISKVKQVSALISVKPEDAGLSQKKPFVFEIEIGGGDIKAQVEYAKSMLGKSIKASDVLKAGMMVDAIAVTKGKGFEGPVTRMGVKRKQHKSRKSVRAVGVLNPWHPSTIMYTVPRAGQMGFHQRMDKNKRILAIANAKDKPITPAGDFLHFGKVENDYLIVKGSVPGPIKRLVTLKLPSRPVKVKAEPPKILQISTVLAR</sequence>